<keyword evidence="4" id="KW-0031">Aminopeptidase</keyword>
<feature type="domain" description="Transferrin receptor-like dimerisation" evidence="17">
    <location>
        <begin position="523"/>
        <end position="646"/>
    </location>
</feature>
<dbReference type="InterPro" id="IPR036757">
    <property type="entry name" value="TFR-like_dimer_dom_sf"/>
</dbReference>
<keyword evidence="7" id="KW-0378">Hydrolase</keyword>
<sequence>MSITSAIISAVIALSSSISFLFFPSQPSYHSLFISPSFSSNDSIAIHLRTLTRRPHIAGSEANYEAGDYVLSTLSSLGIESRVSPYEAALDYPSHRSLVLLTDPSVEFALVQETYEGDPYANVTAEAVPTFHAYARSGTAVGPVAYANYGRVEDYEVLKQMGVNVSGSVVLARYGQIFRGDIVDNAFAEGAVGVLIFTDKKDFGGEEWFPDDRWMPPSGVQLGSVYSGMGDPTTPGWPSTPACERIPDDHVADVPLIPSLPISWADADVIIREIGGQVAADDWQGGKDAPVYRLGPGPAAVNLTYIGNHVIRRIENVIGVIEGWQEPDRYVILGNHRDAWSFGAADPNSGTACLLEIAERFYKLQQKGWRPRRTIIFCSWDGEEFGLIGSTEWVEENRQMLASRAVTYLNLDVAVAGPQILPPSATPQLDDLLAEAAKQGSKFFTRLINADYPVYHSLYDDFVWMTKFGDPMFQKHVAVASLSGLVALRLADDEILPFNYTSYALELQKCAEELKSRLLNRTVTLDPLFKSINDLEKAAANINIERKAFMESKGWSSVRIDEQKARDLNDRLMMTERAFTDSDGLTGRSWYKHLIYGPSKTDEYGSSAFPGVDDAIGNALDLNTAESWSSVQHEIWRVARVITQASLCLGGKLT</sequence>
<dbReference type="Pfam" id="PF04253">
    <property type="entry name" value="TFR_dimer"/>
    <property type="match status" value="1"/>
</dbReference>
<reference evidence="20" key="1">
    <citation type="journal article" date="2019" name="Curr. Biol.">
        <title>Genome Sequence of Striga asiatica Provides Insight into the Evolution of Plant Parasitism.</title>
        <authorList>
            <person name="Yoshida S."/>
            <person name="Kim S."/>
            <person name="Wafula E.K."/>
            <person name="Tanskanen J."/>
            <person name="Kim Y.M."/>
            <person name="Honaas L."/>
            <person name="Yang Z."/>
            <person name="Spallek T."/>
            <person name="Conn C.E."/>
            <person name="Ichihashi Y."/>
            <person name="Cheong K."/>
            <person name="Cui S."/>
            <person name="Der J.P."/>
            <person name="Gundlach H."/>
            <person name="Jiao Y."/>
            <person name="Hori C."/>
            <person name="Ishida J.K."/>
            <person name="Kasahara H."/>
            <person name="Kiba T."/>
            <person name="Kim M.S."/>
            <person name="Koo N."/>
            <person name="Laohavisit A."/>
            <person name="Lee Y.H."/>
            <person name="Lumba S."/>
            <person name="McCourt P."/>
            <person name="Mortimer J.C."/>
            <person name="Mutuku J.M."/>
            <person name="Nomura T."/>
            <person name="Sasaki-Sekimoto Y."/>
            <person name="Seto Y."/>
            <person name="Wang Y."/>
            <person name="Wakatake T."/>
            <person name="Sakakibara H."/>
            <person name="Demura T."/>
            <person name="Yamaguchi S."/>
            <person name="Yoneyama K."/>
            <person name="Manabe R.I."/>
            <person name="Nelson D.C."/>
            <person name="Schulman A.H."/>
            <person name="Timko M.P."/>
            <person name="dePamphilis C.W."/>
            <person name="Choi D."/>
            <person name="Shirasu K."/>
        </authorList>
    </citation>
    <scope>NUCLEOTIDE SEQUENCE [LARGE SCALE GENOMIC DNA]</scope>
    <source>
        <strain evidence="20">cv. UVA1</strain>
    </source>
</reference>
<evidence type="ECO:0000259" key="17">
    <source>
        <dbReference type="Pfam" id="PF04253"/>
    </source>
</evidence>
<evidence type="ECO:0000313" key="19">
    <source>
        <dbReference type="EMBL" id="GER25138.1"/>
    </source>
</evidence>
<evidence type="ECO:0000259" key="18">
    <source>
        <dbReference type="Pfam" id="PF04389"/>
    </source>
</evidence>
<dbReference type="SUPFAM" id="SSF52025">
    <property type="entry name" value="PA domain"/>
    <property type="match status" value="1"/>
</dbReference>
<comment type="cofactor">
    <cofactor evidence="1">
        <name>Zn(2+)</name>
        <dbReference type="ChEBI" id="CHEBI:29105"/>
    </cofactor>
</comment>
<dbReference type="InterPro" id="IPR046450">
    <property type="entry name" value="PA_dom_sf"/>
</dbReference>
<evidence type="ECO:0000256" key="9">
    <source>
        <dbReference type="ARBA" id="ARBA00022837"/>
    </source>
</evidence>
<dbReference type="Proteomes" id="UP000325081">
    <property type="component" value="Unassembled WGS sequence"/>
</dbReference>
<dbReference type="InterPro" id="IPR039373">
    <property type="entry name" value="Peptidase_M28B"/>
</dbReference>
<dbReference type="Pfam" id="PF04389">
    <property type="entry name" value="Peptidase_M28"/>
    <property type="match status" value="1"/>
</dbReference>
<dbReference type="OrthoDB" id="5841748at2759"/>
<dbReference type="FunFam" id="3.50.30.30:FF:000008">
    <property type="entry name" value="Glutamate carboxypeptidase 2"/>
    <property type="match status" value="1"/>
</dbReference>
<protein>
    <recommendedName>
        <fullName evidence="14">Aminopeptidase NAALADL1</fullName>
    </recommendedName>
    <alternativeName>
        <fullName evidence="15">N-acetylated-alpha-linked acidic dipeptidase-like protein</fullName>
    </alternativeName>
</protein>
<comment type="function">
    <text evidence="13">Aminopeptidase with broad substrate specificity. Has lower activity with substrates that have Asp or Glu in the P2' position, or Pro in the P3' position. Lacks activity with substrates that have both Pro in the P3' position and Asp or Glu in the P2' position. Lacks carboxypeptidase activity. Lacks dipeptidyl-peptidase IV type activity.</text>
</comment>
<keyword evidence="11" id="KW-1015">Disulfide bond</keyword>
<evidence type="ECO:0000256" key="5">
    <source>
        <dbReference type="ARBA" id="ARBA00022670"/>
    </source>
</evidence>
<comment type="subcellular location">
    <subcellularLocation>
        <location evidence="2">Apical cell membrane</location>
    </subcellularLocation>
</comment>
<evidence type="ECO:0000256" key="11">
    <source>
        <dbReference type="ARBA" id="ARBA00023157"/>
    </source>
</evidence>
<evidence type="ECO:0000256" key="3">
    <source>
        <dbReference type="ARBA" id="ARBA00005634"/>
    </source>
</evidence>
<feature type="domain" description="Peptidase M28" evidence="18">
    <location>
        <begin position="316"/>
        <end position="448"/>
    </location>
</feature>
<evidence type="ECO:0000256" key="4">
    <source>
        <dbReference type="ARBA" id="ARBA00022438"/>
    </source>
</evidence>
<dbReference type="SUPFAM" id="SSF53187">
    <property type="entry name" value="Zn-dependent exopeptidases"/>
    <property type="match status" value="1"/>
</dbReference>
<dbReference type="GO" id="GO:0046872">
    <property type="term" value="F:metal ion binding"/>
    <property type="evidence" value="ECO:0007669"/>
    <property type="project" value="UniProtKB-KW"/>
</dbReference>
<dbReference type="InterPro" id="IPR007365">
    <property type="entry name" value="TFR-like_dimer_dom"/>
</dbReference>
<dbReference type="Gene3D" id="3.50.30.30">
    <property type="match status" value="1"/>
</dbReference>
<keyword evidence="5" id="KW-0645">Protease</keyword>
<dbReference type="SUPFAM" id="SSF47672">
    <property type="entry name" value="Transferrin receptor-like dimerisation domain"/>
    <property type="match status" value="1"/>
</dbReference>
<dbReference type="EMBL" id="BKCP01000002">
    <property type="protein sequence ID" value="GER25138.1"/>
    <property type="molecule type" value="Genomic_DNA"/>
</dbReference>
<keyword evidence="12" id="KW-0325">Glycoprotein</keyword>
<evidence type="ECO:0000256" key="15">
    <source>
        <dbReference type="ARBA" id="ARBA00081462"/>
    </source>
</evidence>
<evidence type="ECO:0000313" key="20">
    <source>
        <dbReference type="Proteomes" id="UP000325081"/>
    </source>
</evidence>
<evidence type="ECO:0000256" key="7">
    <source>
        <dbReference type="ARBA" id="ARBA00022801"/>
    </source>
</evidence>
<dbReference type="GO" id="GO:0004177">
    <property type="term" value="F:aminopeptidase activity"/>
    <property type="evidence" value="ECO:0007669"/>
    <property type="project" value="UniProtKB-KW"/>
</dbReference>
<dbReference type="CDD" id="cd02121">
    <property type="entry name" value="PA_GCPII_like"/>
    <property type="match status" value="1"/>
</dbReference>
<dbReference type="Gene3D" id="1.20.930.40">
    <property type="entry name" value="Transferrin receptor-like, dimerisation domain"/>
    <property type="match status" value="1"/>
</dbReference>
<comment type="similarity">
    <text evidence="3">Belongs to the peptidase M28 family. M28B subfamily.</text>
</comment>
<evidence type="ECO:0000256" key="8">
    <source>
        <dbReference type="ARBA" id="ARBA00022833"/>
    </source>
</evidence>
<dbReference type="Gene3D" id="3.40.630.10">
    <property type="entry name" value="Zn peptidases"/>
    <property type="match status" value="2"/>
</dbReference>
<dbReference type="InterPro" id="IPR003137">
    <property type="entry name" value="PA_domain"/>
</dbReference>
<dbReference type="PANTHER" id="PTHR10404:SF46">
    <property type="entry name" value="VACUOLAR PROTEIN SORTING-ASSOCIATED PROTEIN 70"/>
    <property type="match status" value="1"/>
</dbReference>
<gene>
    <name evidence="19" type="ORF">STAS_00701</name>
</gene>
<evidence type="ECO:0000256" key="2">
    <source>
        <dbReference type="ARBA" id="ARBA00004221"/>
    </source>
</evidence>
<dbReference type="InterPro" id="IPR007484">
    <property type="entry name" value="Peptidase_M28"/>
</dbReference>
<evidence type="ECO:0000256" key="12">
    <source>
        <dbReference type="ARBA" id="ARBA00023180"/>
    </source>
</evidence>
<dbReference type="CDD" id="cd08022">
    <property type="entry name" value="M28_PSMA_like"/>
    <property type="match status" value="1"/>
</dbReference>
<keyword evidence="6" id="KW-0479">Metal-binding</keyword>
<dbReference type="PANTHER" id="PTHR10404">
    <property type="entry name" value="N-ACETYLATED-ALPHA-LINKED ACIDIC DIPEPTIDASE"/>
    <property type="match status" value="1"/>
</dbReference>
<keyword evidence="20" id="KW-1185">Reference proteome</keyword>
<dbReference type="FunFam" id="3.40.630.10:FF:000101">
    <property type="entry name" value="N-acetylated alpha-linked acidic dipeptidase like 1"/>
    <property type="match status" value="1"/>
</dbReference>
<dbReference type="FunFam" id="1.20.930.40:FF:000001">
    <property type="entry name" value="N-acetylated-alpha-linked acidic dipeptidase 2"/>
    <property type="match status" value="1"/>
</dbReference>
<dbReference type="GO" id="GO:0006508">
    <property type="term" value="P:proteolysis"/>
    <property type="evidence" value="ECO:0007669"/>
    <property type="project" value="UniProtKB-KW"/>
</dbReference>
<accession>A0A5A7NXY3</accession>
<feature type="domain" description="PA" evidence="16">
    <location>
        <begin position="142"/>
        <end position="222"/>
    </location>
</feature>
<dbReference type="Pfam" id="PF02225">
    <property type="entry name" value="PA"/>
    <property type="match status" value="1"/>
</dbReference>
<evidence type="ECO:0000259" key="16">
    <source>
        <dbReference type="Pfam" id="PF02225"/>
    </source>
</evidence>
<proteinExistence type="inferred from homology"/>
<evidence type="ECO:0000256" key="13">
    <source>
        <dbReference type="ARBA" id="ARBA00059290"/>
    </source>
</evidence>
<dbReference type="GO" id="GO:0004180">
    <property type="term" value="F:carboxypeptidase activity"/>
    <property type="evidence" value="ECO:0007669"/>
    <property type="project" value="TreeGrafter"/>
</dbReference>
<comment type="caution">
    <text evidence="19">The sequence shown here is derived from an EMBL/GenBank/DDBJ whole genome shotgun (WGS) entry which is preliminary data.</text>
</comment>
<dbReference type="AlphaFoldDB" id="A0A5A7NXY3"/>
<evidence type="ECO:0000256" key="14">
    <source>
        <dbReference type="ARBA" id="ARBA00068168"/>
    </source>
</evidence>
<keyword evidence="9" id="KW-0106">Calcium</keyword>
<keyword evidence="8" id="KW-0862">Zinc</keyword>
<name>A0A5A7NXY3_STRAF</name>
<keyword evidence="10" id="KW-0482">Metalloprotease</keyword>
<evidence type="ECO:0000256" key="6">
    <source>
        <dbReference type="ARBA" id="ARBA00022723"/>
    </source>
</evidence>
<dbReference type="GO" id="GO:0016324">
    <property type="term" value="C:apical plasma membrane"/>
    <property type="evidence" value="ECO:0007669"/>
    <property type="project" value="UniProtKB-SubCell"/>
</dbReference>
<organism evidence="19 20">
    <name type="scientific">Striga asiatica</name>
    <name type="common">Asiatic witchweed</name>
    <name type="synonym">Buchnera asiatica</name>
    <dbReference type="NCBI Taxonomy" id="4170"/>
    <lineage>
        <taxon>Eukaryota</taxon>
        <taxon>Viridiplantae</taxon>
        <taxon>Streptophyta</taxon>
        <taxon>Embryophyta</taxon>
        <taxon>Tracheophyta</taxon>
        <taxon>Spermatophyta</taxon>
        <taxon>Magnoliopsida</taxon>
        <taxon>eudicotyledons</taxon>
        <taxon>Gunneridae</taxon>
        <taxon>Pentapetalae</taxon>
        <taxon>asterids</taxon>
        <taxon>lamiids</taxon>
        <taxon>Lamiales</taxon>
        <taxon>Orobanchaceae</taxon>
        <taxon>Buchnereae</taxon>
        <taxon>Striga</taxon>
    </lineage>
</organism>
<evidence type="ECO:0000256" key="10">
    <source>
        <dbReference type="ARBA" id="ARBA00023049"/>
    </source>
</evidence>
<dbReference type="GO" id="GO:0008237">
    <property type="term" value="F:metallopeptidase activity"/>
    <property type="evidence" value="ECO:0007669"/>
    <property type="project" value="UniProtKB-KW"/>
</dbReference>
<evidence type="ECO:0000256" key="1">
    <source>
        <dbReference type="ARBA" id="ARBA00001947"/>
    </source>
</evidence>